<evidence type="ECO:0000256" key="7">
    <source>
        <dbReference type="RuleBase" id="RU003960"/>
    </source>
</evidence>
<evidence type="ECO:0000256" key="4">
    <source>
        <dbReference type="ARBA" id="ARBA00022691"/>
    </source>
</evidence>
<protein>
    <recommendedName>
        <fullName evidence="1">uroporphyrinogen-III C-methyltransferase</fullName>
        <ecNumber evidence="1">2.1.1.107</ecNumber>
    </recommendedName>
</protein>
<feature type="domain" description="Tetrapyrrole methylase" evidence="9">
    <location>
        <begin position="191"/>
        <end position="402"/>
    </location>
</feature>
<dbReference type="GO" id="GO:0009236">
    <property type="term" value="P:cobalamin biosynthetic process"/>
    <property type="evidence" value="ECO:0007669"/>
    <property type="project" value="InterPro"/>
</dbReference>
<keyword evidence="2 7" id="KW-0489">Methyltransferase</keyword>
<evidence type="ECO:0000259" key="9">
    <source>
        <dbReference type="Pfam" id="PF00590"/>
    </source>
</evidence>
<feature type="region of interest" description="Disordered" evidence="8">
    <location>
        <begin position="1"/>
        <end position="29"/>
    </location>
</feature>
<name>A0A5D4I337_9ACTN</name>
<dbReference type="SUPFAM" id="SSF51735">
    <property type="entry name" value="NAD(P)-binding Rossmann-fold domains"/>
    <property type="match status" value="1"/>
</dbReference>
<dbReference type="InterPro" id="IPR014776">
    <property type="entry name" value="4pyrrole_Mease_sub2"/>
</dbReference>
<keyword evidence="4" id="KW-0949">S-adenosyl-L-methionine</keyword>
<dbReference type="FunFam" id="3.30.950.10:FF:000006">
    <property type="entry name" value="Multifunctional uroporphyrin-III C-methyltransferase/precorrin-2 oxidase/ferrochelatase"/>
    <property type="match status" value="1"/>
</dbReference>
<dbReference type="GO" id="GO:0051266">
    <property type="term" value="F:sirohydrochlorin ferrochelatase activity"/>
    <property type="evidence" value="ECO:0007669"/>
    <property type="project" value="InterPro"/>
</dbReference>
<dbReference type="EC" id="2.1.1.107" evidence="1"/>
<dbReference type="SUPFAM" id="SSF53790">
    <property type="entry name" value="Tetrapyrrole methylase"/>
    <property type="match status" value="1"/>
</dbReference>
<dbReference type="Gene3D" id="3.30.950.10">
    <property type="entry name" value="Methyltransferase, Cobalt-precorrin-4 Transmethylase, Domain 2"/>
    <property type="match status" value="1"/>
</dbReference>
<dbReference type="InterPro" id="IPR036291">
    <property type="entry name" value="NAD(P)-bd_dom_sf"/>
</dbReference>
<dbReference type="RefSeq" id="WP_109199090.1">
    <property type="nucleotide sequence ID" value="NZ_VSZQ01000375.1"/>
</dbReference>
<comment type="similarity">
    <text evidence="7">Belongs to the precorrin methyltransferase family.</text>
</comment>
<dbReference type="NCBIfam" id="TIGR01469">
    <property type="entry name" value="cobA_cysG_Cterm"/>
    <property type="match status" value="1"/>
</dbReference>
<dbReference type="GO" id="GO:0004851">
    <property type="term" value="F:uroporphyrin-III C-methyltransferase activity"/>
    <property type="evidence" value="ECO:0007669"/>
    <property type="project" value="UniProtKB-EC"/>
</dbReference>
<dbReference type="InterPro" id="IPR014777">
    <property type="entry name" value="4pyrrole_Mease_sub1"/>
</dbReference>
<sequence>MAEHADHADRSGHADRAGHTDHADHPAYPVGLRLHGRRVVVIGGGQVAQRRLPQLIATGAVITLISPSATPSVEAMADAGEIRWERRRYQDGDLADTWYALVASSDTTANDAASAEAERTRTWCVRSDDAEAATAWTPATGRIENITVAVLNTTPRGRDPRHSAALRDAIVEGLRDGTLAAPHHRTRAPGVALVGGGPGDPDLITVRGRRLLAEADVVIADRLGPRDLLDELPPHVEVIDAAKIPYGRFMAQEAINQALIEHARAGKSVVRLKGGDPFVFGRGMEEAQALAAEGIPCTVVPGISSTISVPGAAGIPVTHRGVAHEFTVVSGHVAPEDPRSLVDWEAIARLRGTLVLLMAVDKIGAIAAALIAHGKDPATPVALVQEGTTAAQRRVDATLADVGERAVAEDVRPPAVIVIGDVVAVGPDSAPAPVQDAAE</sequence>
<dbReference type="InterPro" id="IPR000878">
    <property type="entry name" value="4pyrrol_Mease"/>
</dbReference>
<evidence type="ECO:0000256" key="2">
    <source>
        <dbReference type="ARBA" id="ARBA00022603"/>
    </source>
</evidence>
<keyword evidence="5" id="KW-0627">Porphyrin biosynthesis</keyword>
<keyword evidence="3 7" id="KW-0808">Transferase</keyword>
<keyword evidence="11" id="KW-1185">Reference proteome</keyword>
<dbReference type="GO" id="GO:0019354">
    <property type="term" value="P:siroheme biosynthetic process"/>
    <property type="evidence" value="ECO:0007669"/>
    <property type="project" value="InterPro"/>
</dbReference>
<dbReference type="PIRSF" id="PIRSF036426">
    <property type="entry name" value="Sirohaem_synth"/>
    <property type="match status" value="1"/>
</dbReference>
<dbReference type="NCBIfam" id="NF004790">
    <property type="entry name" value="PRK06136.1"/>
    <property type="match status" value="1"/>
</dbReference>
<feature type="active site" description="Proton donor" evidence="6">
    <location>
        <position position="243"/>
    </location>
</feature>
<evidence type="ECO:0000313" key="11">
    <source>
        <dbReference type="Proteomes" id="UP000323242"/>
    </source>
</evidence>
<dbReference type="GO" id="GO:0043115">
    <property type="term" value="F:precorrin-2 dehydrogenase activity"/>
    <property type="evidence" value="ECO:0007669"/>
    <property type="project" value="InterPro"/>
</dbReference>
<dbReference type="Pfam" id="PF00590">
    <property type="entry name" value="TP_methylase"/>
    <property type="match status" value="1"/>
</dbReference>
<dbReference type="InterPro" id="IPR012409">
    <property type="entry name" value="Sirohaem_synth"/>
</dbReference>
<dbReference type="Proteomes" id="UP000323242">
    <property type="component" value="Unassembled WGS sequence"/>
</dbReference>
<feature type="compositionally biased region" description="Basic and acidic residues" evidence="8">
    <location>
        <begin position="1"/>
        <end position="25"/>
    </location>
</feature>
<accession>A0A5D4I337</accession>
<dbReference type="Gene3D" id="3.40.1010.10">
    <property type="entry name" value="Cobalt-precorrin-4 Transmethylase, Domain 1"/>
    <property type="match status" value="1"/>
</dbReference>
<dbReference type="GO" id="GO:0032259">
    <property type="term" value="P:methylation"/>
    <property type="evidence" value="ECO:0007669"/>
    <property type="project" value="UniProtKB-KW"/>
</dbReference>
<dbReference type="GO" id="GO:0051287">
    <property type="term" value="F:NAD binding"/>
    <property type="evidence" value="ECO:0007669"/>
    <property type="project" value="InterPro"/>
</dbReference>
<comment type="caution">
    <text evidence="10">The sequence shown here is derived from an EMBL/GenBank/DDBJ whole genome shotgun (WGS) entry which is preliminary data.</text>
</comment>
<dbReference type="EMBL" id="VSZQ01000375">
    <property type="protein sequence ID" value="TYR46303.1"/>
    <property type="molecule type" value="Genomic_DNA"/>
</dbReference>
<dbReference type="FunFam" id="3.40.1010.10:FF:000003">
    <property type="entry name" value="Putative Uroporphyrinogen-III C-methyltransferase"/>
    <property type="match status" value="1"/>
</dbReference>
<gene>
    <name evidence="10" type="primary">cobA</name>
    <name evidence="10" type="ORF">FY004_36570</name>
</gene>
<dbReference type="AlphaFoldDB" id="A0A5D4I337"/>
<dbReference type="InterPro" id="IPR003043">
    <property type="entry name" value="Uropor_MeTrfase_CS"/>
</dbReference>
<evidence type="ECO:0000256" key="6">
    <source>
        <dbReference type="PIRSR" id="PIRSR036426-1"/>
    </source>
</evidence>
<evidence type="ECO:0000256" key="1">
    <source>
        <dbReference type="ARBA" id="ARBA00012162"/>
    </source>
</evidence>
<dbReference type="Pfam" id="PF13241">
    <property type="entry name" value="NAD_binding_7"/>
    <property type="match status" value="1"/>
</dbReference>
<organism evidence="10 11">
    <name type="scientific">Streptomyces parvus</name>
    <dbReference type="NCBI Taxonomy" id="66428"/>
    <lineage>
        <taxon>Bacteria</taxon>
        <taxon>Bacillati</taxon>
        <taxon>Actinomycetota</taxon>
        <taxon>Actinomycetes</taxon>
        <taxon>Kitasatosporales</taxon>
        <taxon>Streptomycetaceae</taxon>
        <taxon>Streptomyces</taxon>
    </lineage>
</organism>
<dbReference type="InterPro" id="IPR006366">
    <property type="entry name" value="CobA/CysG_C"/>
</dbReference>
<proteinExistence type="inferred from homology"/>
<dbReference type="PANTHER" id="PTHR45790:SF3">
    <property type="entry name" value="S-ADENOSYL-L-METHIONINE-DEPENDENT UROPORPHYRINOGEN III METHYLTRANSFERASE, CHLOROPLASTIC"/>
    <property type="match status" value="1"/>
</dbReference>
<dbReference type="Gene3D" id="3.40.50.720">
    <property type="entry name" value="NAD(P)-binding Rossmann-like Domain"/>
    <property type="match status" value="1"/>
</dbReference>
<evidence type="ECO:0000256" key="8">
    <source>
        <dbReference type="SAM" id="MobiDB-lite"/>
    </source>
</evidence>
<dbReference type="InterPro" id="IPR050161">
    <property type="entry name" value="Siro_Cobalamin_biosynth"/>
</dbReference>
<feature type="active site" description="Proton acceptor" evidence="6">
    <location>
        <position position="221"/>
    </location>
</feature>
<dbReference type="PROSITE" id="PS00840">
    <property type="entry name" value="SUMT_2"/>
    <property type="match status" value="1"/>
</dbReference>
<reference evidence="10 11" key="1">
    <citation type="submission" date="2019-08" db="EMBL/GenBank/DDBJ databases">
        <title>Draft genome for granaticin producer strain Streptomyces parvus C05.</title>
        <authorList>
            <person name="Gonzalez-Pimentel J.L."/>
        </authorList>
    </citation>
    <scope>NUCLEOTIDE SEQUENCE [LARGE SCALE GENOMIC DNA]</scope>
    <source>
        <strain evidence="10 11">C05</strain>
    </source>
</reference>
<dbReference type="PANTHER" id="PTHR45790">
    <property type="entry name" value="SIROHEME SYNTHASE-RELATED"/>
    <property type="match status" value="1"/>
</dbReference>
<evidence type="ECO:0000313" key="10">
    <source>
        <dbReference type="EMBL" id="TYR46303.1"/>
    </source>
</evidence>
<evidence type="ECO:0000256" key="5">
    <source>
        <dbReference type="ARBA" id="ARBA00023244"/>
    </source>
</evidence>
<evidence type="ECO:0000256" key="3">
    <source>
        <dbReference type="ARBA" id="ARBA00022679"/>
    </source>
</evidence>
<dbReference type="CDD" id="cd11642">
    <property type="entry name" value="SUMT"/>
    <property type="match status" value="1"/>
</dbReference>
<dbReference type="InterPro" id="IPR035996">
    <property type="entry name" value="4pyrrol_Methylase_sf"/>
</dbReference>